<name>A0A975MPE1_9GAMM</name>
<dbReference type="InterPro" id="IPR049730">
    <property type="entry name" value="SNF2/RAD54-like_C"/>
</dbReference>
<feature type="domain" description="Helicase C-terminal" evidence="4">
    <location>
        <begin position="1245"/>
        <end position="1399"/>
    </location>
</feature>
<dbReference type="PROSITE" id="PS51194">
    <property type="entry name" value="HELICASE_CTER"/>
    <property type="match status" value="1"/>
</dbReference>
<dbReference type="GO" id="GO:0005524">
    <property type="term" value="F:ATP binding"/>
    <property type="evidence" value="ECO:0007669"/>
    <property type="project" value="InterPro"/>
</dbReference>
<dbReference type="Gene3D" id="3.40.50.10810">
    <property type="entry name" value="Tandem AAA-ATPase domain"/>
    <property type="match status" value="1"/>
</dbReference>
<keyword evidence="1" id="KW-0378">Hydrolase</keyword>
<keyword evidence="2 5" id="KW-0347">Helicase</keyword>
<sequence length="1406" mass="158899">MNSDQLSKHLTQFQALPLELQSIVKVLAVYHDYISLTSLSKCLYSLGIKDGSKMVKAESIKARIKPLIKEGLLQENAKPGGTRCARSIAELIVRHMVDVGEFEKYAELVIRESGYGGGYYRYHSIEECIREVRIHFYRGDYDQVESSLKLGERYPGKVPDRIELYLAWFLNPLDLDWFRRHHPVLLVELAAFAGIHQQVYCYRHAELSDFLQQTLESPEGRESGFLARVVLELQFMRGEWQDLPPQLLGVSEPELLAMNAMLVFMQGQYLAAINLYETALAQLRKKSGQRNLYFYGLAGVFYPLVILKNADIKQRNKLATLLNQAIKLNGYWTGVYQYLSHYLQFLQGDLSKRQLLLGIDVTHRIHSGFRESGGPDTLYTAPLLQHVFLLLIKFWIKTDFQTRVIPQDQQLYSYLTNNGYLWPAAELAKVFSTLEPIRGQQWQSRFFEQRPLALADLFVSRPDWELALDALAFLPVTDKKTDTGQPTKATRLVWLVSHDEKNHTLNLSPREQKQQAKGQWSAGRAIALKRLAQETVGFDYITEQDLKLCAHIKEYRDTSWYGKGTFFEFDNGVPDALIGHPALFLQDAPEVRVEVVKGNVELHVKKLSKGDKIKIQLEPQPYHEQKFYIVKETPTRWRVVEFNADHHRIFGVLGAQGLEVPLSAKDRVLQTLTSISGLLTVHSDIGGNAGSAAQIQADSTPRIHLLPLGEGLRVSLLTRPFTNAGSYFQPGQGGISVLAEIDGKPLQAKRDLKLEKQRAERVLAACPILQQAERDAGGDWLLDSAESCLELLLEIQALPEGESLLEWPEGVRFRLLGQSSGSGFSMQIKQDNDWFALQGELKVNNDTVVEIQQLLGLLNNGQSRFLQLKDGQFLALTDEFRRRLQELKAYTEQSGKKLRINPLAALNLEQWQEQADIKADKHWQAHLQRLKAARDYQPQLPSTFQAELRDYQIDGYNWLARLAYWGVGACLADDMGLGKTVQGLALLVERAPLGPSLIIAPTSVCMNWENEAHRFAPTLNPIVLGSGDRQRLIDNLAPFDLLICSYGLLQQEQVAEMLAGLSFSTAILDEAQAIKNIATRRSQGAMNLQAGFKIIMTGTPLENHLGELWNLFRFINPGLLGSLEQYQKRFAGPIERDHNPEARFQLKKLIQPFILRRTKTQVLQELPPRTEIPVYVELSPEETAFYEALRRESLAILTGIDAPPGHKHLQILAAITKLRRSCCNSRLVNADLGLPSSKLAAFAEIVDDLLDNRHKALVFSQFVDHLQLIKEYVEQRGIPYQYLDGSTPAKERQLRVDAFQRGEGELFLISLKAGGVGLNLTAADYVIHMDPWWNPAVEDQASDRAHRMGQLRPVTIYRMIAKNTIEEKIVALHSHKRDLADSLLDGADISAKVSADDLLSLMRGES</sequence>
<evidence type="ECO:0000256" key="2">
    <source>
        <dbReference type="ARBA" id="ARBA00022806"/>
    </source>
</evidence>
<dbReference type="InterPro" id="IPR000330">
    <property type="entry name" value="SNF2_N"/>
</dbReference>
<dbReference type="SUPFAM" id="SSF52540">
    <property type="entry name" value="P-loop containing nucleoside triphosphate hydrolases"/>
    <property type="match status" value="2"/>
</dbReference>
<dbReference type="RefSeq" id="WP_215583315.1">
    <property type="nucleotide sequence ID" value="NZ_CP073754.1"/>
</dbReference>
<dbReference type="SMART" id="SM00487">
    <property type="entry name" value="DEXDc"/>
    <property type="match status" value="1"/>
</dbReference>
<dbReference type="Gene3D" id="3.40.50.300">
    <property type="entry name" value="P-loop containing nucleotide triphosphate hydrolases"/>
    <property type="match status" value="1"/>
</dbReference>
<keyword evidence="2 5" id="KW-0067">ATP-binding</keyword>
<evidence type="ECO:0000259" key="4">
    <source>
        <dbReference type="PROSITE" id="PS51194"/>
    </source>
</evidence>
<gene>
    <name evidence="5" type="ORF">KEF85_03365</name>
</gene>
<proteinExistence type="predicted"/>
<dbReference type="GO" id="GO:0016787">
    <property type="term" value="F:hydrolase activity"/>
    <property type="evidence" value="ECO:0007669"/>
    <property type="project" value="UniProtKB-KW"/>
</dbReference>
<dbReference type="InterPro" id="IPR038718">
    <property type="entry name" value="SNF2-like_sf"/>
</dbReference>
<evidence type="ECO:0000313" key="6">
    <source>
        <dbReference type="Proteomes" id="UP000676649"/>
    </source>
</evidence>
<evidence type="ECO:0000256" key="1">
    <source>
        <dbReference type="ARBA" id="ARBA00022801"/>
    </source>
</evidence>
<dbReference type="InterPro" id="IPR027417">
    <property type="entry name" value="P-loop_NTPase"/>
</dbReference>
<dbReference type="KEGG" id="mpad:KEF85_03365"/>
<dbReference type="CDD" id="cd18793">
    <property type="entry name" value="SF2_C_SNF"/>
    <property type="match status" value="1"/>
</dbReference>
<evidence type="ECO:0000313" key="5">
    <source>
        <dbReference type="EMBL" id="QWF71532.1"/>
    </source>
</evidence>
<protein>
    <submittedName>
        <fullName evidence="5">DEAD/DEAH box helicase</fullName>
    </submittedName>
</protein>
<dbReference type="PANTHER" id="PTHR10799">
    <property type="entry name" value="SNF2/RAD54 HELICASE FAMILY"/>
    <property type="match status" value="1"/>
</dbReference>
<dbReference type="CDD" id="cd18012">
    <property type="entry name" value="DEXQc_arch_SWI2_SNF2"/>
    <property type="match status" value="1"/>
</dbReference>
<keyword evidence="6" id="KW-1185">Reference proteome</keyword>
<dbReference type="InterPro" id="IPR001650">
    <property type="entry name" value="Helicase_C-like"/>
</dbReference>
<dbReference type="InterPro" id="IPR014001">
    <property type="entry name" value="Helicase_ATP-bd"/>
</dbReference>
<dbReference type="PROSITE" id="PS51192">
    <property type="entry name" value="HELICASE_ATP_BIND_1"/>
    <property type="match status" value="1"/>
</dbReference>
<dbReference type="GO" id="GO:0004386">
    <property type="term" value="F:helicase activity"/>
    <property type="evidence" value="ECO:0007669"/>
    <property type="project" value="UniProtKB-KW"/>
</dbReference>
<dbReference type="SMART" id="SM00490">
    <property type="entry name" value="HELICc"/>
    <property type="match status" value="1"/>
</dbReference>
<evidence type="ECO:0000259" key="3">
    <source>
        <dbReference type="PROSITE" id="PS51192"/>
    </source>
</evidence>
<dbReference type="Proteomes" id="UP000676649">
    <property type="component" value="Chromosome"/>
</dbReference>
<feature type="domain" description="Helicase ATP-binding" evidence="3">
    <location>
        <begin position="960"/>
        <end position="1118"/>
    </location>
</feature>
<keyword evidence="2 5" id="KW-0547">Nucleotide-binding</keyword>
<accession>A0A975MPE1</accession>
<dbReference type="Pfam" id="PF00271">
    <property type="entry name" value="Helicase_C"/>
    <property type="match status" value="1"/>
</dbReference>
<dbReference type="Pfam" id="PF00176">
    <property type="entry name" value="SNF2-rel_dom"/>
    <property type="match status" value="1"/>
</dbReference>
<dbReference type="EMBL" id="CP073754">
    <property type="protein sequence ID" value="QWF71532.1"/>
    <property type="molecule type" value="Genomic_DNA"/>
</dbReference>
<organism evidence="5 6">
    <name type="scientific">Methylomonas paludis</name>
    <dbReference type="NCBI Taxonomy" id="1173101"/>
    <lineage>
        <taxon>Bacteria</taxon>
        <taxon>Pseudomonadati</taxon>
        <taxon>Pseudomonadota</taxon>
        <taxon>Gammaproteobacteria</taxon>
        <taxon>Methylococcales</taxon>
        <taxon>Methylococcaceae</taxon>
        <taxon>Methylomonas</taxon>
    </lineage>
</organism>
<reference evidence="5" key="1">
    <citation type="submission" date="2021-04" db="EMBL/GenBank/DDBJ databases">
        <title>Draft genome sequence data of methanotrophic Methylovulum sp. strain S1L and Methylomonas sp. strain S2AM isolated from boreal lake water columns.</title>
        <authorList>
            <person name="Rissanen A.J."/>
            <person name="Mangayil R."/>
            <person name="Svenning M.M."/>
            <person name="Khanongnuch R."/>
        </authorList>
    </citation>
    <scope>NUCLEOTIDE SEQUENCE</scope>
    <source>
        <strain evidence="5">S2AM</strain>
    </source>
</reference>